<feature type="region of interest" description="Disordered" evidence="1">
    <location>
        <begin position="149"/>
        <end position="172"/>
    </location>
</feature>
<dbReference type="STRING" id="420998.JDO7802_01317"/>
<protein>
    <submittedName>
        <fullName evidence="3">Uncharacterized protein</fullName>
    </submittedName>
</protein>
<evidence type="ECO:0000313" key="4">
    <source>
        <dbReference type="Proteomes" id="UP000049222"/>
    </source>
</evidence>
<dbReference type="Proteomes" id="UP000049222">
    <property type="component" value="Unassembled WGS sequence"/>
</dbReference>
<keyword evidence="4" id="KW-1185">Reference proteome</keyword>
<feature type="chain" id="PRO_5005808254" evidence="2">
    <location>
        <begin position="18"/>
        <end position="172"/>
    </location>
</feature>
<sequence>MIRPAIVILAFAGPAQAATHSFCWEGANDYRIEGFISYPDDAAGVVTEDTVTGFGITGWRGGDYLGDWSLADRTPDTSFTLRFDTRTLSFPMGGYPQDGTYQEWNADGTATDCGDPGFGFNGGNRAQDLCVNGQFIDESGIAPDTPLTISPDGGSPCGPLPMSALPRSRRFG</sequence>
<keyword evidence="2" id="KW-0732">Signal</keyword>
<organism evidence="3 4">
    <name type="scientific">Jannaschia donghaensis</name>
    <dbReference type="NCBI Taxonomy" id="420998"/>
    <lineage>
        <taxon>Bacteria</taxon>
        <taxon>Pseudomonadati</taxon>
        <taxon>Pseudomonadota</taxon>
        <taxon>Alphaproteobacteria</taxon>
        <taxon>Rhodobacterales</taxon>
        <taxon>Roseobacteraceae</taxon>
        <taxon>Jannaschia</taxon>
    </lineage>
</organism>
<dbReference type="AlphaFoldDB" id="A0A0M6YHB0"/>
<reference evidence="3 4" key="1">
    <citation type="submission" date="2015-07" db="EMBL/GenBank/DDBJ databases">
        <authorList>
            <person name="Noorani M."/>
        </authorList>
    </citation>
    <scope>NUCLEOTIDE SEQUENCE [LARGE SCALE GENOMIC DNA]</scope>
    <source>
        <strain evidence="3 4">CECT 7802</strain>
    </source>
</reference>
<evidence type="ECO:0000256" key="1">
    <source>
        <dbReference type="SAM" id="MobiDB-lite"/>
    </source>
</evidence>
<gene>
    <name evidence="3" type="ORF">JDO7802_01317</name>
</gene>
<proteinExistence type="predicted"/>
<dbReference type="RefSeq" id="WP_187298104.1">
    <property type="nucleotide sequence ID" value="NZ_CXSU01000011.1"/>
</dbReference>
<name>A0A0M6YHB0_9RHOB</name>
<feature type="signal peptide" evidence="2">
    <location>
        <begin position="1"/>
        <end position="17"/>
    </location>
</feature>
<evidence type="ECO:0000313" key="3">
    <source>
        <dbReference type="EMBL" id="CTQ49304.1"/>
    </source>
</evidence>
<dbReference type="EMBL" id="CXSU01000011">
    <property type="protein sequence ID" value="CTQ49304.1"/>
    <property type="molecule type" value="Genomic_DNA"/>
</dbReference>
<accession>A0A0M6YHB0</accession>
<evidence type="ECO:0000256" key="2">
    <source>
        <dbReference type="SAM" id="SignalP"/>
    </source>
</evidence>